<dbReference type="AlphaFoldDB" id="A0A291W3U6"/>
<dbReference type="Proteomes" id="UP000195880">
    <property type="component" value="Plasmid pMDJK44.2"/>
</dbReference>
<geneLocation type="plasmid" evidence="2">
    <name>pmdjk44.2</name>
</geneLocation>
<dbReference type="EMBL" id="CP023977">
    <property type="protein sequence ID" value="ATM24795.1"/>
    <property type="molecule type" value="Genomic_DNA"/>
</dbReference>
<keyword evidence="1" id="KW-0614">Plasmid</keyword>
<keyword evidence="2" id="KW-1185">Reference proteome</keyword>
<evidence type="ECO:0000313" key="1">
    <source>
        <dbReference type="EMBL" id="ATM24795.1"/>
    </source>
</evidence>
<dbReference type="OrthoDB" id="4144896at2"/>
<protein>
    <recommendedName>
        <fullName evidence="3">IrrE N-terminal-like domain-containing protein</fullName>
    </recommendedName>
</protein>
<evidence type="ECO:0008006" key="3">
    <source>
        <dbReference type="Google" id="ProtNLM"/>
    </source>
</evidence>
<dbReference type="KEGG" id="salf:SMD44_p20012"/>
<dbReference type="RefSeq" id="WP_100112614.1">
    <property type="nucleotide sequence ID" value="NZ_CP023977.1"/>
</dbReference>
<accession>A0A291W3U6</accession>
<proteinExistence type="predicted"/>
<gene>
    <name evidence="1" type="ORF">SMD44_p20012</name>
</gene>
<reference evidence="1 2" key="1">
    <citation type="submission" date="2017-10" db="EMBL/GenBank/DDBJ databases">
        <title>Streptomyces alboflavus Genome sequencing and assembly.</title>
        <authorList>
            <person name="Wang Y."/>
            <person name="Du B."/>
            <person name="Ding Y."/>
            <person name="Liu H."/>
            <person name="Hou Q."/>
            <person name="Liu K."/>
            <person name="Wang C."/>
            <person name="Yao L."/>
        </authorList>
    </citation>
    <scope>NUCLEOTIDE SEQUENCE [LARGE SCALE GENOMIC DNA]</scope>
    <source>
        <strain evidence="1 2">MDJK44</strain>
        <plasmid evidence="2">Plasmid pmdjk44.2</plasmid>
    </source>
</reference>
<organism evidence="1 2">
    <name type="scientific">Streptomyces alboflavus</name>
    <dbReference type="NCBI Taxonomy" id="67267"/>
    <lineage>
        <taxon>Bacteria</taxon>
        <taxon>Bacillati</taxon>
        <taxon>Actinomycetota</taxon>
        <taxon>Actinomycetes</taxon>
        <taxon>Kitasatosporales</taxon>
        <taxon>Streptomycetaceae</taxon>
        <taxon>Streptomyces</taxon>
    </lineage>
</organism>
<evidence type="ECO:0000313" key="2">
    <source>
        <dbReference type="Proteomes" id="UP000195880"/>
    </source>
</evidence>
<sequence>MIHADRHIRQALAAFTIPEPLTLDSLFAAIQKVYPRPLELLRGEPPILGLRANGLWITRPDRDGDAMWVAPELTGAAAVHSLAHELGHFLLGHKPVLLPAAPAEPEPEAYEYLSANFLGGGLLGRARSQEAPLDPEYVQIEDQAEEFAFRLRRVAAQQARETRHRGDPLVERMHHSL</sequence>
<name>A0A291W3U6_9ACTN</name>